<feature type="transmembrane region" description="Helical" evidence="2">
    <location>
        <begin position="47"/>
        <end position="68"/>
    </location>
</feature>
<feature type="region of interest" description="Disordered" evidence="1">
    <location>
        <begin position="79"/>
        <end position="99"/>
    </location>
</feature>
<dbReference type="Proteomes" id="UP000030832">
    <property type="component" value="Unassembled WGS sequence"/>
</dbReference>
<evidence type="ECO:0000256" key="2">
    <source>
        <dbReference type="SAM" id="Phobius"/>
    </source>
</evidence>
<keyword evidence="2" id="KW-0472">Membrane</keyword>
<sequence>MKNQFDNSLKELYDDISWAESRKKLVEEKINAQIKDSLKKTKKSPSMIYATSIVVSIFIMFVGIQFILSDNYLGEPRGNGTSYSNDEEDEKSENVNSYSEDLSEEEQFVGPDKDEANHEILSGHSTMNGYVMYGWEHDNFNLENLKASMEYRIPNIQKAIDATDNFYLKKDFEVIQELLFELNENMDNEEKRDHLVL</sequence>
<dbReference type="EMBL" id="JRJU01000036">
    <property type="protein sequence ID" value="KHF38567.1"/>
    <property type="molecule type" value="Genomic_DNA"/>
</dbReference>
<accession>A0A0B0ICF1</accession>
<evidence type="ECO:0000313" key="4">
    <source>
        <dbReference type="Proteomes" id="UP000030832"/>
    </source>
</evidence>
<protein>
    <submittedName>
        <fullName evidence="3">Uncharacterized protein</fullName>
    </submittedName>
</protein>
<comment type="caution">
    <text evidence="3">The sequence shown here is derived from an EMBL/GenBank/DDBJ whole genome shotgun (WGS) entry which is preliminary data.</text>
</comment>
<name>A0A0B0ICF1_9BACI</name>
<keyword evidence="4" id="KW-1185">Reference proteome</keyword>
<organism evidence="3 4">
    <name type="scientific">Halalkalibacter okhensis</name>
    <dbReference type="NCBI Taxonomy" id="333138"/>
    <lineage>
        <taxon>Bacteria</taxon>
        <taxon>Bacillati</taxon>
        <taxon>Bacillota</taxon>
        <taxon>Bacilli</taxon>
        <taxon>Bacillales</taxon>
        <taxon>Bacillaceae</taxon>
        <taxon>Halalkalibacter</taxon>
    </lineage>
</organism>
<keyword evidence="2" id="KW-0812">Transmembrane</keyword>
<proteinExistence type="predicted"/>
<dbReference type="OrthoDB" id="2974705at2"/>
<keyword evidence="2" id="KW-1133">Transmembrane helix</keyword>
<gene>
    <name evidence="3" type="ORF">LQ50_20700</name>
</gene>
<reference evidence="3 4" key="1">
    <citation type="submission" date="2014-09" db="EMBL/GenBank/DDBJ databases">
        <title>Genome sequencing and annotation of Bacillus Okhensis strain Kh10-101T.</title>
        <authorList>
            <person name="Prakash J.S."/>
        </authorList>
    </citation>
    <scope>NUCLEOTIDE SEQUENCE [LARGE SCALE GENOMIC DNA]</scope>
    <source>
        <strain evidence="4">Kh10-101T</strain>
    </source>
</reference>
<dbReference type="AlphaFoldDB" id="A0A0B0ICF1"/>
<evidence type="ECO:0000313" key="3">
    <source>
        <dbReference type="EMBL" id="KHF38567.1"/>
    </source>
</evidence>
<evidence type="ECO:0000256" key="1">
    <source>
        <dbReference type="SAM" id="MobiDB-lite"/>
    </source>
</evidence>
<dbReference type="RefSeq" id="WP_034632475.1">
    <property type="nucleotide sequence ID" value="NZ_JRJU01000036.1"/>
</dbReference>